<dbReference type="GeneID" id="54993702"/>
<name>A0A2Z4QAM1_9CAUD</name>
<protein>
    <submittedName>
        <fullName evidence="5">Lysin A</fullName>
    </submittedName>
</protein>
<evidence type="ECO:0000259" key="3">
    <source>
        <dbReference type="Pfam" id="PF01471"/>
    </source>
</evidence>
<dbReference type="InterPro" id="IPR002477">
    <property type="entry name" value="Peptidoglycan-bd-like"/>
</dbReference>
<dbReference type="Proteomes" id="UP000251243">
    <property type="component" value="Segment"/>
</dbReference>
<feature type="domain" description="Peptidoglycan binding-like" evidence="3">
    <location>
        <begin position="233"/>
        <end position="292"/>
    </location>
</feature>
<dbReference type="PANTHER" id="PTHR21666">
    <property type="entry name" value="PEPTIDASE-RELATED"/>
    <property type="match status" value="1"/>
</dbReference>
<feature type="domain" description="M23ase beta-sheet core" evidence="4">
    <location>
        <begin position="28"/>
        <end position="121"/>
    </location>
</feature>
<dbReference type="InterPro" id="IPR011055">
    <property type="entry name" value="Dup_hybrid_motif"/>
</dbReference>
<dbReference type="Pfam" id="PF01551">
    <property type="entry name" value="Peptidase_M23"/>
    <property type="match status" value="1"/>
</dbReference>
<dbReference type="Gene3D" id="1.10.101.10">
    <property type="entry name" value="PGBD-like superfamily/PGBD"/>
    <property type="match status" value="2"/>
</dbReference>
<keyword evidence="6" id="KW-1185">Reference proteome</keyword>
<dbReference type="PANTHER" id="PTHR21666:SF270">
    <property type="entry name" value="MUREIN HYDROLASE ACTIVATOR ENVC"/>
    <property type="match status" value="1"/>
</dbReference>
<evidence type="ECO:0000313" key="5">
    <source>
        <dbReference type="EMBL" id="AWY06653.1"/>
    </source>
</evidence>
<feature type="domain" description="Peptidoglycan binding-like" evidence="3">
    <location>
        <begin position="146"/>
        <end position="202"/>
    </location>
</feature>
<evidence type="ECO:0000256" key="2">
    <source>
        <dbReference type="ARBA" id="ARBA00022638"/>
    </source>
</evidence>
<dbReference type="SUPFAM" id="SSF47090">
    <property type="entry name" value="PGBD-like"/>
    <property type="match status" value="2"/>
</dbReference>
<proteinExistence type="predicted"/>
<dbReference type="Gene3D" id="2.70.70.10">
    <property type="entry name" value="Glucose Permease (Domain IIA)"/>
    <property type="match status" value="1"/>
</dbReference>
<keyword evidence="2" id="KW-0081">Bacteriolytic enzyme</keyword>
<dbReference type="KEGG" id="vg:54993702"/>
<dbReference type="Pfam" id="PF01471">
    <property type="entry name" value="PG_binding_1"/>
    <property type="match status" value="2"/>
</dbReference>
<dbReference type="EMBL" id="MH271320">
    <property type="protein sequence ID" value="AWY06653.1"/>
    <property type="molecule type" value="Genomic_DNA"/>
</dbReference>
<dbReference type="CDD" id="cd12797">
    <property type="entry name" value="M23_peptidase"/>
    <property type="match status" value="1"/>
</dbReference>
<dbReference type="InterPro" id="IPR036365">
    <property type="entry name" value="PGBD-like_sf"/>
</dbReference>
<dbReference type="GO" id="GO:0042742">
    <property type="term" value="P:defense response to bacterium"/>
    <property type="evidence" value="ECO:0007669"/>
    <property type="project" value="UniProtKB-KW"/>
</dbReference>
<dbReference type="InterPro" id="IPR036366">
    <property type="entry name" value="PGBDSf"/>
</dbReference>
<evidence type="ECO:0000259" key="4">
    <source>
        <dbReference type="Pfam" id="PF01551"/>
    </source>
</evidence>
<dbReference type="InterPro" id="IPR016047">
    <property type="entry name" value="M23ase_b-sheet_dom"/>
</dbReference>
<dbReference type="SUPFAM" id="SSF51261">
    <property type="entry name" value="Duplicated hybrid motif"/>
    <property type="match status" value="1"/>
</dbReference>
<organism evidence="5 6">
    <name type="scientific">Microbacterium phage Zeta1847</name>
    <dbReference type="NCBI Taxonomy" id="2201444"/>
    <lineage>
        <taxon>Viruses</taxon>
        <taxon>Duplodnaviria</taxon>
        <taxon>Heunggongvirae</taxon>
        <taxon>Uroviricota</taxon>
        <taxon>Caudoviricetes</taxon>
        <taxon>Casidaviridae</taxon>
        <taxon>Zetavirus</taxon>
        <taxon>Zetavirus zeta1847</taxon>
    </lineage>
</organism>
<evidence type="ECO:0000313" key="6">
    <source>
        <dbReference type="Proteomes" id="UP000251243"/>
    </source>
</evidence>
<dbReference type="InterPro" id="IPR050570">
    <property type="entry name" value="Cell_wall_metabolism_enzyme"/>
</dbReference>
<evidence type="ECO:0000256" key="1">
    <source>
        <dbReference type="ARBA" id="ARBA00022529"/>
    </source>
</evidence>
<gene>
    <name evidence="5" type="primary">19</name>
    <name evidence="5" type="ORF">SEA_ZETA1847_19</name>
</gene>
<sequence>MPIYPTGSASLPFVSSPFGPRKGGAFSFHYGVDFGVTGSAIASDGGLVTFAGWANSAAGNTVILDIGGGIELLYMHLASIAVRKGDRVAEGAKLGVIGRSGNATGVCLHYEVRVNGKSIDPLPWLAGRVNAAAQHPARARYGEAWVKAIQDKLLRMGHDLGPTGADGKDGPKTQAAVRFEQQQAPKNGYKALKVDGIAGPDTNGYLDWWLARKAAPAPAPAASGRPTIRKGSSGQAVRDLQARLKSNYALYAGRLVVDGKFGPATEAAVREFQRRAGLKVDGIVGPATWARLGL</sequence>
<accession>A0A2Z4QAM1</accession>
<dbReference type="GO" id="GO:0004222">
    <property type="term" value="F:metalloendopeptidase activity"/>
    <property type="evidence" value="ECO:0007669"/>
    <property type="project" value="TreeGrafter"/>
</dbReference>
<keyword evidence="1" id="KW-0929">Antimicrobial</keyword>
<dbReference type="RefSeq" id="YP_009803142.1">
    <property type="nucleotide sequence ID" value="NC_047992.1"/>
</dbReference>
<dbReference type="GO" id="GO:0031640">
    <property type="term" value="P:killing of cells of another organism"/>
    <property type="evidence" value="ECO:0007669"/>
    <property type="project" value="UniProtKB-KW"/>
</dbReference>
<reference evidence="6" key="1">
    <citation type="submission" date="2018-04" db="EMBL/GenBank/DDBJ databases">
        <authorList>
            <person name="Go L.Y."/>
            <person name="Mitchell J.A."/>
        </authorList>
    </citation>
    <scope>NUCLEOTIDE SEQUENCE [LARGE SCALE GENOMIC DNA]</scope>
</reference>